<evidence type="ECO:0000313" key="8">
    <source>
        <dbReference type="EMBL" id="EPR38794.1"/>
    </source>
</evidence>
<dbReference type="Proteomes" id="UP000014977">
    <property type="component" value="Unassembled WGS sequence"/>
</dbReference>
<dbReference type="InterPro" id="IPR051451">
    <property type="entry name" value="PhoH2-like"/>
</dbReference>
<dbReference type="GO" id="GO:0005524">
    <property type="term" value="F:ATP binding"/>
    <property type="evidence" value="ECO:0007669"/>
    <property type="project" value="UniProtKB-KW"/>
</dbReference>
<dbReference type="Gene3D" id="3.40.50.300">
    <property type="entry name" value="P-loop containing nucleotide triphosphate hydrolases"/>
    <property type="match status" value="1"/>
</dbReference>
<feature type="domain" description="PhoH-like protein" evidence="7">
    <location>
        <begin position="124"/>
        <end position="327"/>
    </location>
</feature>
<accession>S7UX85</accession>
<keyword evidence="3" id="KW-0963">Cytoplasm</keyword>
<keyword evidence="9" id="KW-1185">Reference proteome</keyword>
<name>S7UX85_DESML</name>
<evidence type="ECO:0000259" key="7">
    <source>
        <dbReference type="Pfam" id="PF02562"/>
    </source>
</evidence>
<dbReference type="SUPFAM" id="SSF52540">
    <property type="entry name" value="P-loop containing nucleoside triphosphate hydrolases"/>
    <property type="match status" value="1"/>
</dbReference>
<evidence type="ECO:0000313" key="9">
    <source>
        <dbReference type="Proteomes" id="UP000014977"/>
    </source>
</evidence>
<evidence type="ECO:0000256" key="2">
    <source>
        <dbReference type="ARBA" id="ARBA00010393"/>
    </source>
</evidence>
<dbReference type="RefSeq" id="WP_020876866.1">
    <property type="nucleotide sequence ID" value="NZ_ATHJ01000094.1"/>
</dbReference>
<evidence type="ECO:0000256" key="1">
    <source>
        <dbReference type="ARBA" id="ARBA00004496"/>
    </source>
</evidence>
<dbReference type="GO" id="GO:0005829">
    <property type="term" value="C:cytosol"/>
    <property type="evidence" value="ECO:0007669"/>
    <property type="project" value="TreeGrafter"/>
</dbReference>
<dbReference type="PANTHER" id="PTHR30473:SF1">
    <property type="entry name" value="PHOH-LIKE PROTEIN"/>
    <property type="match status" value="1"/>
</dbReference>
<sequence length="337" mass="37858">MQDITKNHAEDVSPEGHIDKITFSDIETSRQLFGEHNRNLLRVAAGTDCRIHARGNTVFIEGDPISTDLARNILQQLYDLLKNGYPVYANDIDYAVSLLSRDDRTRLKDIFMDTVYVTSKKRSITPKSPSQKAYIDAMRQFDIVFGIGPAGTGKTYLAMAMAVAALSKGTVNRIILTRPAVEAGETLGFLPGDLTDKVDPYLRPLYDALHDMMRFEKASKLMEQGVIEVAPIAFMRGRTLNDSFIILDEAQNTTSEQMKMFLTRIGFSSKAVITGDVTQVDLPPNRTSGLIEARDILQDIKGIQFVFFSKADVVRHRLVQDVIDAYEKLDEMKRKEK</sequence>
<comment type="subcellular location">
    <subcellularLocation>
        <location evidence="1">Cytoplasm</location>
    </subcellularLocation>
</comment>
<keyword evidence="4" id="KW-0547">Nucleotide-binding</keyword>
<dbReference type="InterPro" id="IPR003714">
    <property type="entry name" value="PhoH"/>
</dbReference>
<reference evidence="8 9" key="1">
    <citation type="journal article" date="2013" name="Genome Announc.">
        <title>Draft genome sequences for three mercury-methylating, sulfate-reducing bacteria.</title>
        <authorList>
            <person name="Brown S.D."/>
            <person name="Hurt R.A.Jr."/>
            <person name="Gilmour C.C."/>
            <person name="Elias D.A."/>
        </authorList>
    </citation>
    <scope>NUCLEOTIDE SEQUENCE [LARGE SCALE GENOMIC DNA]</scope>
    <source>
        <strain evidence="8 9">DSM 2059</strain>
    </source>
</reference>
<evidence type="ECO:0000256" key="4">
    <source>
        <dbReference type="ARBA" id="ARBA00022741"/>
    </source>
</evidence>
<comment type="similarity">
    <text evidence="2">Belongs to the PhoH family.</text>
</comment>
<dbReference type="AlphaFoldDB" id="S7UX85"/>
<evidence type="ECO:0000256" key="5">
    <source>
        <dbReference type="ARBA" id="ARBA00022840"/>
    </source>
</evidence>
<dbReference type="FunFam" id="3.40.50.300:FF:000013">
    <property type="entry name" value="PhoH family ATPase"/>
    <property type="match status" value="1"/>
</dbReference>
<dbReference type="PANTHER" id="PTHR30473">
    <property type="entry name" value="PROTEIN PHOH"/>
    <property type="match status" value="1"/>
</dbReference>
<dbReference type="InterPro" id="IPR027417">
    <property type="entry name" value="P-loop_NTPase"/>
</dbReference>
<evidence type="ECO:0000256" key="3">
    <source>
        <dbReference type="ARBA" id="ARBA00022490"/>
    </source>
</evidence>
<gene>
    <name evidence="8" type="ORF">dsmv_0204</name>
</gene>
<keyword evidence="5" id="KW-0067">ATP-binding</keyword>
<dbReference type="Pfam" id="PF02562">
    <property type="entry name" value="PhoH"/>
    <property type="match status" value="1"/>
</dbReference>
<proteinExistence type="inferred from homology"/>
<dbReference type="eggNOG" id="COG1702">
    <property type="taxonomic scope" value="Bacteria"/>
</dbReference>
<dbReference type="OrthoDB" id="9805148at2"/>
<evidence type="ECO:0000256" key="6">
    <source>
        <dbReference type="ARBA" id="ARBA00039970"/>
    </source>
</evidence>
<protein>
    <recommendedName>
        <fullName evidence="6">PhoH-like protein</fullName>
    </recommendedName>
</protein>
<comment type="caution">
    <text evidence="8">The sequence shown here is derived from an EMBL/GenBank/DDBJ whole genome shotgun (WGS) entry which is preliminary data.</text>
</comment>
<dbReference type="PATRIC" id="fig|1121405.3.peg.2576"/>
<dbReference type="STRING" id="897.B2D07_04520"/>
<organism evidence="8 9">
    <name type="scientific">Desulfococcus multivorans DSM 2059</name>
    <dbReference type="NCBI Taxonomy" id="1121405"/>
    <lineage>
        <taxon>Bacteria</taxon>
        <taxon>Pseudomonadati</taxon>
        <taxon>Thermodesulfobacteriota</taxon>
        <taxon>Desulfobacteria</taxon>
        <taxon>Desulfobacterales</taxon>
        <taxon>Desulfococcaceae</taxon>
        <taxon>Desulfococcus</taxon>
    </lineage>
</organism>
<dbReference type="EMBL" id="ATHJ01000094">
    <property type="protein sequence ID" value="EPR38794.1"/>
    <property type="molecule type" value="Genomic_DNA"/>
</dbReference>